<evidence type="ECO:0000256" key="3">
    <source>
        <dbReference type="ARBA" id="ARBA00022692"/>
    </source>
</evidence>
<organism evidence="9 10">
    <name type="scientific">Kwoniella dendrophila CBS 6074</name>
    <dbReference type="NCBI Taxonomy" id="1295534"/>
    <lineage>
        <taxon>Eukaryota</taxon>
        <taxon>Fungi</taxon>
        <taxon>Dikarya</taxon>
        <taxon>Basidiomycota</taxon>
        <taxon>Agaricomycotina</taxon>
        <taxon>Tremellomycetes</taxon>
        <taxon>Tremellales</taxon>
        <taxon>Cryptococcaceae</taxon>
        <taxon>Kwoniella</taxon>
    </lineage>
</organism>
<proteinExistence type="predicted"/>
<feature type="transmembrane region" description="Helical" evidence="7">
    <location>
        <begin position="394"/>
        <end position="412"/>
    </location>
</feature>
<dbReference type="Gene3D" id="1.20.1740.10">
    <property type="entry name" value="Amino acid/polyamine transporter I"/>
    <property type="match status" value="1"/>
</dbReference>
<keyword evidence="3 7" id="KW-0812">Transmembrane</keyword>
<evidence type="ECO:0000313" key="10">
    <source>
        <dbReference type="Proteomes" id="UP001355207"/>
    </source>
</evidence>
<evidence type="ECO:0000259" key="8">
    <source>
        <dbReference type="Pfam" id="PF00324"/>
    </source>
</evidence>
<evidence type="ECO:0000256" key="2">
    <source>
        <dbReference type="ARBA" id="ARBA00022448"/>
    </source>
</evidence>
<feature type="transmembrane region" description="Helical" evidence="7">
    <location>
        <begin position="424"/>
        <end position="447"/>
    </location>
</feature>
<evidence type="ECO:0000313" key="9">
    <source>
        <dbReference type="EMBL" id="WWC88917.1"/>
    </source>
</evidence>
<dbReference type="AlphaFoldDB" id="A0AAX4JWD8"/>
<feature type="transmembrane region" description="Helical" evidence="7">
    <location>
        <begin position="467"/>
        <end position="488"/>
    </location>
</feature>
<keyword evidence="2" id="KW-0813">Transport</keyword>
<evidence type="ECO:0000256" key="5">
    <source>
        <dbReference type="ARBA" id="ARBA00022989"/>
    </source>
</evidence>
<evidence type="ECO:0000256" key="4">
    <source>
        <dbReference type="ARBA" id="ARBA00022970"/>
    </source>
</evidence>
<dbReference type="PANTHER" id="PTHR43341">
    <property type="entry name" value="AMINO ACID PERMEASE"/>
    <property type="match status" value="1"/>
</dbReference>
<feature type="transmembrane region" description="Helical" evidence="7">
    <location>
        <begin position="138"/>
        <end position="159"/>
    </location>
</feature>
<dbReference type="RefSeq" id="XP_066075680.1">
    <property type="nucleotide sequence ID" value="XM_066219583.1"/>
</dbReference>
<dbReference type="PIRSF" id="PIRSF006060">
    <property type="entry name" value="AA_transporter"/>
    <property type="match status" value="1"/>
</dbReference>
<comment type="subcellular location">
    <subcellularLocation>
        <location evidence="1">Membrane</location>
        <topology evidence="1">Multi-pass membrane protein</topology>
    </subcellularLocation>
</comment>
<keyword evidence="5 7" id="KW-1133">Transmembrane helix</keyword>
<dbReference type="PANTHER" id="PTHR43341:SF1">
    <property type="entry name" value="GENERAL AMINO-ACID PERMEASE GAP1"/>
    <property type="match status" value="1"/>
</dbReference>
<dbReference type="FunFam" id="1.20.1740.10:FF:000001">
    <property type="entry name" value="Amino acid permease"/>
    <property type="match status" value="1"/>
</dbReference>
<name>A0AAX4JWD8_9TREE</name>
<feature type="transmembrane region" description="Helical" evidence="7">
    <location>
        <begin position="293"/>
        <end position="312"/>
    </location>
</feature>
<keyword evidence="10" id="KW-1185">Reference proteome</keyword>
<feature type="transmembrane region" description="Helical" evidence="7">
    <location>
        <begin position="197"/>
        <end position="220"/>
    </location>
</feature>
<dbReference type="Proteomes" id="UP001355207">
    <property type="component" value="Chromosome 4"/>
</dbReference>
<dbReference type="InterPro" id="IPR004841">
    <property type="entry name" value="AA-permease/SLC12A_dom"/>
</dbReference>
<dbReference type="Pfam" id="PF00324">
    <property type="entry name" value="AA_permease"/>
    <property type="match status" value="1"/>
</dbReference>
<dbReference type="GeneID" id="91094502"/>
<evidence type="ECO:0000256" key="1">
    <source>
        <dbReference type="ARBA" id="ARBA00004141"/>
    </source>
</evidence>
<dbReference type="GO" id="GO:0016020">
    <property type="term" value="C:membrane"/>
    <property type="evidence" value="ECO:0007669"/>
    <property type="project" value="UniProtKB-SubCell"/>
</dbReference>
<dbReference type="InterPro" id="IPR050524">
    <property type="entry name" value="APC_YAT"/>
</dbReference>
<feature type="transmembrane region" description="Helical" evidence="7">
    <location>
        <begin position="171"/>
        <end position="191"/>
    </location>
</feature>
<dbReference type="GO" id="GO:0015171">
    <property type="term" value="F:amino acid transmembrane transporter activity"/>
    <property type="evidence" value="ECO:0007669"/>
    <property type="project" value="TreeGrafter"/>
</dbReference>
<dbReference type="EMBL" id="CP144101">
    <property type="protein sequence ID" value="WWC88917.1"/>
    <property type="molecule type" value="Genomic_DNA"/>
</dbReference>
<evidence type="ECO:0000256" key="7">
    <source>
        <dbReference type="SAM" id="Phobius"/>
    </source>
</evidence>
<keyword evidence="4" id="KW-0029">Amino-acid transport</keyword>
<gene>
    <name evidence="9" type="ORF">L201_003832</name>
</gene>
<sequence>MSFNTYGNDQEKNMDNKENDANVYAADVERIPRSNSSNGMEVEIDQDGAHLDRTLSERQVTMLAIAGIIGTGLFLGTGRAIVHGGAVGAWLGYFVMAILSFCMMMSLGEMSCHQPSSGNFVAFTSAYVNDALGSACGWIYFMFGALFAPVEISAACVILQYWDKNTSHASIYTAVLIVFVITANAIGVRWFGEIEFWFGFIKVATILGLILVGIVINAGGGPVKDHIGFRIWKEYPFNDEYGGISNVNTARFLGFWAVLTQAAFSFSGLESLAVVAGEAKNPRKVMARAFKQVFQRIAVLYLLSLFIISLNVSRVDPNLLGALAEASGTAAQSPFVIMINRAGIKALPAIINAVVFTSAISSGNEGFFFGSRTLVALATRGHAPRFLLRTNRLGSPYFTVIVQGCFACLSFLSVSNGSATAFSWLSNLTTLCSLISWICICVAYIRFHKATVVQGFDRKLLPFRGYFQPYLAWFALVGFFLVTLFNVAHLQRDHTRK</sequence>
<feature type="transmembrane region" description="Helical" evidence="7">
    <location>
        <begin position="89"/>
        <end position="107"/>
    </location>
</feature>
<feature type="domain" description="Amino acid permease/ SLC12A" evidence="8">
    <location>
        <begin position="60"/>
        <end position="485"/>
    </location>
</feature>
<keyword evidence="6 7" id="KW-0472">Membrane</keyword>
<feature type="transmembrane region" description="Helical" evidence="7">
    <location>
        <begin position="60"/>
        <end position="82"/>
    </location>
</feature>
<dbReference type="InterPro" id="IPR004840">
    <property type="entry name" value="Amino_acid_permease_CS"/>
</dbReference>
<reference evidence="9 10" key="1">
    <citation type="submission" date="2024-01" db="EMBL/GenBank/DDBJ databases">
        <title>Comparative genomics of Cryptococcus and Kwoniella reveals pathogenesis evolution and contrasting modes of karyotype evolution via chromosome fusion or intercentromeric recombination.</title>
        <authorList>
            <person name="Coelho M.A."/>
            <person name="David-Palma M."/>
            <person name="Shea T."/>
            <person name="Bowers K."/>
            <person name="McGinley-Smith S."/>
            <person name="Mohammad A.W."/>
            <person name="Gnirke A."/>
            <person name="Yurkov A.M."/>
            <person name="Nowrousian M."/>
            <person name="Sun S."/>
            <person name="Cuomo C.A."/>
            <person name="Heitman J."/>
        </authorList>
    </citation>
    <scope>NUCLEOTIDE SEQUENCE [LARGE SCALE GENOMIC DNA]</scope>
    <source>
        <strain evidence="9 10">CBS 6074</strain>
    </source>
</reference>
<accession>A0AAX4JWD8</accession>
<dbReference type="PROSITE" id="PS00218">
    <property type="entry name" value="AMINO_ACID_PERMEASE_1"/>
    <property type="match status" value="1"/>
</dbReference>
<protein>
    <recommendedName>
        <fullName evidence="8">Amino acid permease/ SLC12A domain-containing protein</fullName>
    </recommendedName>
</protein>
<evidence type="ECO:0000256" key="6">
    <source>
        <dbReference type="ARBA" id="ARBA00023136"/>
    </source>
</evidence>